<gene>
    <name evidence="3" type="ORF">SEMRO_76_G041720.1</name>
</gene>
<name>A0A9N8DI54_9STRA</name>
<keyword evidence="2" id="KW-0732">Signal</keyword>
<feature type="chain" id="PRO_5040436022" evidence="2">
    <location>
        <begin position="30"/>
        <end position="382"/>
    </location>
</feature>
<accession>A0A9N8DI54</accession>
<feature type="compositionally biased region" description="Basic and acidic residues" evidence="1">
    <location>
        <begin position="326"/>
        <end position="340"/>
    </location>
</feature>
<proteinExistence type="predicted"/>
<evidence type="ECO:0000313" key="4">
    <source>
        <dbReference type="Proteomes" id="UP001153069"/>
    </source>
</evidence>
<evidence type="ECO:0000256" key="2">
    <source>
        <dbReference type="SAM" id="SignalP"/>
    </source>
</evidence>
<dbReference type="Proteomes" id="UP001153069">
    <property type="component" value="Unassembled WGS sequence"/>
</dbReference>
<feature type="signal peptide" evidence="2">
    <location>
        <begin position="1"/>
        <end position="29"/>
    </location>
</feature>
<feature type="compositionally biased region" description="Basic and acidic residues" evidence="1">
    <location>
        <begin position="304"/>
        <end position="313"/>
    </location>
</feature>
<keyword evidence="4" id="KW-1185">Reference proteome</keyword>
<dbReference type="AlphaFoldDB" id="A0A9N8DI54"/>
<comment type="caution">
    <text evidence="3">The sequence shown here is derived from an EMBL/GenBank/DDBJ whole genome shotgun (WGS) entry which is preliminary data.</text>
</comment>
<dbReference type="EMBL" id="CAICTM010000075">
    <property type="protein sequence ID" value="CAB9500134.1"/>
    <property type="molecule type" value="Genomic_DNA"/>
</dbReference>
<protein>
    <submittedName>
        <fullName evidence="3">Uncharacterized protein</fullName>
    </submittedName>
</protein>
<evidence type="ECO:0000256" key="1">
    <source>
        <dbReference type="SAM" id="MobiDB-lite"/>
    </source>
</evidence>
<reference evidence="3" key="1">
    <citation type="submission" date="2020-06" db="EMBL/GenBank/DDBJ databases">
        <authorList>
            <consortium name="Plant Systems Biology data submission"/>
        </authorList>
    </citation>
    <scope>NUCLEOTIDE SEQUENCE</scope>
    <source>
        <strain evidence="3">D6</strain>
    </source>
</reference>
<feature type="compositionally biased region" description="Low complexity" evidence="1">
    <location>
        <begin position="348"/>
        <end position="358"/>
    </location>
</feature>
<sequence length="382" mass="41859">MRFHVGVSSCGLWLPVSVFLMFYISGCQGVEYTSPFNYTNTSALVDVTCPSTQTIFTALTVMVLEGRSEFLEMEERLALNVEFQRIYNGLTESNCDAYFRRIANLTFIKMTNDLGDELMLPNATSATTGSTTDDGDSNQRLLQARPTDAPLDVNASRLGGGVDVTYEITGTCRACPVTRTGAFELYDDSFRRRQRHLVTLGDAQYNVRLETTLTTITSVTHRELGSEHTSNSDCQCVEGALPTEPRAPGVQECVDAMNVKFDNLREKRGLFQGLNMSDLLQLDDLAELDDDTNSSTVTDDVAEVARDGSKEPGGDGDDSSSTNHIWGKDGSNDVENKEQEQPPDTYASSSHSSGSLSTLQSTTTNLRVLLMLLSWMPLLALG</sequence>
<feature type="region of interest" description="Disordered" evidence="1">
    <location>
        <begin position="304"/>
        <end position="358"/>
    </location>
</feature>
<organism evidence="3 4">
    <name type="scientific">Seminavis robusta</name>
    <dbReference type="NCBI Taxonomy" id="568900"/>
    <lineage>
        <taxon>Eukaryota</taxon>
        <taxon>Sar</taxon>
        <taxon>Stramenopiles</taxon>
        <taxon>Ochrophyta</taxon>
        <taxon>Bacillariophyta</taxon>
        <taxon>Bacillariophyceae</taxon>
        <taxon>Bacillariophycidae</taxon>
        <taxon>Naviculales</taxon>
        <taxon>Naviculaceae</taxon>
        <taxon>Seminavis</taxon>
    </lineage>
</organism>
<evidence type="ECO:0000313" key="3">
    <source>
        <dbReference type="EMBL" id="CAB9500134.1"/>
    </source>
</evidence>